<dbReference type="InterPro" id="IPR011856">
    <property type="entry name" value="tRNA_endonuc-like_dom_sf"/>
</dbReference>
<dbReference type="Gene3D" id="3.40.1350.10">
    <property type="match status" value="1"/>
</dbReference>
<keyword evidence="2" id="KW-1185">Reference proteome</keyword>
<dbReference type="GO" id="GO:0003676">
    <property type="term" value="F:nucleic acid binding"/>
    <property type="evidence" value="ECO:0007669"/>
    <property type="project" value="InterPro"/>
</dbReference>
<dbReference type="EMBL" id="ACOM01000005">
    <property type="protein sequence ID" value="EEP54174.1"/>
    <property type="molecule type" value="Genomic_DNA"/>
</dbReference>
<sequence>MDDVLSSNPNKFKMLRAFWKLSFVKIDEDENKALKDIILKRNEEFIFSKDDSVFKYDYELQKNILDKLDERYIMNSKMILESCNKDTCIKHEMAIEAALMEILSNEKDSIFGSWDYISHQVVASPFKPIDYMDKMDMFGFRYIKGFETISKYLTIEIKKDAAKKDVIDQVMKYVDWINEEYAYGDYGMIEAFIVAHDFSNEVINYRNSVCIRNYTKGRRPTIAGVWKNVRLIKYKYENEKIRFYEID</sequence>
<name>C4IFW0_CLOBU</name>
<dbReference type="HOGENOM" id="CLU_1123023_0_0_9"/>
<dbReference type="Proteomes" id="UP000003081">
    <property type="component" value="Unassembled WGS sequence"/>
</dbReference>
<dbReference type="eggNOG" id="ENOG502Z8TI">
    <property type="taxonomic scope" value="Bacteria"/>
</dbReference>
<dbReference type="AlphaFoldDB" id="C4IFW0"/>
<reference evidence="1 2" key="1">
    <citation type="submission" date="2009-08" db="EMBL/GenBank/DDBJ databases">
        <authorList>
            <person name="Shrivastava S."/>
            <person name="Brinkac L.B."/>
            <person name="Brown J.L."/>
            <person name="Bruce D.B."/>
            <person name="Detter C."/>
            <person name="Green L.D."/>
            <person name="Munk C.A."/>
            <person name="Rogers Y.C."/>
            <person name="Tapia R."/>
            <person name="Sims D.R."/>
            <person name="Smith L.A."/>
            <person name="Smith T.J."/>
            <person name="Sutton G."/>
            <person name="Brettin T."/>
        </authorList>
    </citation>
    <scope>NUCLEOTIDE SEQUENCE [LARGE SCALE GENOMIC DNA]</scope>
    <source>
        <strain evidence="2">E4 str. BoNT E BL5262</strain>
    </source>
</reference>
<dbReference type="RefSeq" id="WP_003415135.1">
    <property type="nucleotide sequence ID" value="NZ_ACOM01000005.1"/>
</dbReference>
<organism evidence="1 2">
    <name type="scientific">Clostridium butyricum E4 str. BoNT E BL5262</name>
    <dbReference type="NCBI Taxonomy" id="632245"/>
    <lineage>
        <taxon>Bacteria</taxon>
        <taxon>Bacillati</taxon>
        <taxon>Bacillota</taxon>
        <taxon>Clostridia</taxon>
        <taxon>Eubacteriales</taxon>
        <taxon>Clostridiaceae</taxon>
        <taxon>Clostridium</taxon>
    </lineage>
</organism>
<evidence type="ECO:0000313" key="2">
    <source>
        <dbReference type="Proteomes" id="UP000003081"/>
    </source>
</evidence>
<evidence type="ECO:0000313" key="1">
    <source>
        <dbReference type="EMBL" id="EEP54174.1"/>
    </source>
</evidence>
<protein>
    <submittedName>
        <fullName evidence="1">Uncharacterized protein</fullName>
    </submittedName>
</protein>
<comment type="caution">
    <text evidence="1">The sequence shown here is derived from an EMBL/GenBank/DDBJ whole genome shotgun (WGS) entry which is preliminary data.</text>
</comment>
<proteinExistence type="predicted"/>
<accession>C4IFW0</accession>
<gene>
    <name evidence="1" type="ORF">CLP_1867</name>
</gene>